<organism evidence="2 3">
    <name type="scientific">Halalkalibacter suaedae</name>
    <dbReference type="NCBI Taxonomy" id="2822140"/>
    <lineage>
        <taxon>Bacteria</taxon>
        <taxon>Bacillati</taxon>
        <taxon>Bacillota</taxon>
        <taxon>Bacilli</taxon>
        <taxon>Bacillales</taxon>
        <taxon>Bacillaceae</taxon>
        <taxon>Halalkalibacter</taxon>
    </lineage>
</organism>
<dbReference type="Gene3D" id="3.50.50.60">
    <property type="entry name" value="FAD/NAD(P)-binding domain"/>
    <property type="match status" value="1"/>
</dbReference>
<keyword evidence="3" id="KW-1185">Reference proteome</keyword>
<dbReference type="PANTHER" id="PTHR38663:SF1">
    <property type="entry name" value="L-ORNITHINE N(5)-MONOOXYGENASE"/>
    <property type="match status" value="1"/>
</dbReference>
<evidence type="ECO:0000313" key="3">
    <source>
        <dbReference type="Proteomes" id="UP000678228"/>
    </source>
</evidence>
<dbReference type="Pfam" id="PF13454">
    <property type="entry name" value="NAD_binding_9"/>
    <property type="match status" value="1"/>
</dbReference>
<evidence type="ECO:0000259" key="1">
    <source>
        <dbReference type="Pfam" id="PF13454"/>
    </source>
</evidence>
<sequence length="387" mass="43598">MYDWLIIGGGVHGVTMATYLIKSGKTTAQKLAIIDPYPSPLWKWKQNTTRIKMPYLRSPSVHQLDPDPFGLEAFAKKNGYSSCNHFYGRYDRPSLSLFNEHCDHLYSELQLKDYWIQGKVCTLSRIENLNAWKATLNSGTTIVSKQVILAVGLSDQPYYPDWAAPLKQQGIPVHHIFEDHLPALVPDITIIGGGITAAHYAIRLANEYPGKVTLLSRHSFRIHKFDSEPGWLGPKNMRQFNRTSCYIERRNMIKNARHKGSMPKELYTKLMYAEKKGLLSIIVDEPVAVNEVNGTIFIALKDKSFLKTKSLVLATGFLPTLPHWLLHTVQTEILPCATCGYPIVSPETLEWKKNLFVMGALAELEIGPVARNIAGARRAAERILKAT</sequence>
<name>A0A940WYM3_9BACI</name>
<comment type="caution">
    <text evidence="2">The sequence shown here is derived from an EMBL/GenBank/DDBJ whole genome shotgun (WGS) entry which is preliminary data.</text>
</comment>
<dbReference type="Proteomes" id="UP000678228">
    <property type="component" value="Unassembled WGS sequence"/>
</dbReference>
<proteinExistence type="predicted"/>
<gene>
    <name evidence="2" type="ORF">J7W16_07105</name>
</gene>
<keyword evidence="2" id="KW-0503">Monooxygenase</keyword>
<dbReference type="PANTHER" id="PTHR38663">
    <property type="match status" value="1"/>
</dbReference>
<protein>
    <submittedName>
        <fullName evidence="2">SidA/IucD/PvdA family monooxygenase</fullName>
    </submittedName>
</protein>
<dbReference type="GO" id="GO:0004497">
    <property type="term" value="F:monooxygenase activity"/>
    <property type="evidence" value="ECO:0007669"/>
    <property type="project" value="UniProtKB-KW"/>
</dbReference>
<dbReference type="SUPFAM" id="SSF51905">
    <property type="entry name" value="FAD/NAD(P)-binding domain"/>
    <property type="match status" value="2"/>
</dbReference>
<dbReference type="AlphaFoldDB" id="A0A940WYM3"/>
<feature type="domain" description="FAD-dependent urate hydroxylase HpyO/Asp monooxygenase CreE-like FAD/NAD(P)-binding" evidence="1">
    <location>
        <begin position="6"/>
        <end position="152"/>
    </location>
</feature>
<reference evidence="2" key="1">
    <citation type="submission" date="2021-03" db="EMBL/GenBank/DDBJ databases">
        <title>Bacillus suaedae sp. nov., isolated from Suaeda aralocaspica.</title>
        <authorList>
            <person name="Lei R.F.R."/>
        </authorList>
    </citation>
    <scope>NUCLEOTIDE SEQUENCE</scope>
    <source>
        <strain evidence="2">YZJH907-2</strain>
    </source>
</reference>
<dbReference type="InterPro" id="IPR036188">
    <property type="entry name" value="FAD/NAD-bd_sf"/>
</dbReference>
<dbReference type="EMBL" id="JAGKSQ010000002">
    <property type="protein sequence ID" value="MBP3950901.1"/>
    <property type="molecule type" value="Genomic_DNA"/>
</dbReference>
<dbReference type="RefSeq" id="WP_210596574.1">
    <property type="nucleotide sequence ID" value="NZ_JAGKSQ010000002.1"/>
</dbReference>
<evidence type="ECO:0000313" key="2">
    <source>
        <dbReference type="EMBL" id="MBP3950901.1"/>
    </source>
</evidence>
<accession>A0A940WYM3</accession>
<keyword evidence="2" id="KW-0560">Oxidoreductase</keyword>
<dbReference type="InterPro" id="IPR038732">
    <property type="entry name" value="HpyO/CreE_NAD-binding"/>
</dbReference>